<protein>
    <submittedName>
        <fullName evidence="2">Uncharacterized protein</fullName>
    </submittedName>
</protein>
<feature type="coiled-coil region" evidence="1">
    <location>
        <begin position="17"/>
        <end position="44"/>
    </location>
</feature>
<organism evidence="2 3">
    <name type="scientific">Brucella lupini</name>
    <dbReference type="NCBI Taxonomy" id="255457"/>
    <lineage>
        <taxon>Bacteria</taxon>
        <taxon>Pseudomonadati</taxon>
        <taxon>Pseudomonadota</taxon>
        <taxon>Alphaproteobacteria</taxon>
        <taxon>Hyphomicrobiales</taxon>
        <taxon>Brucellaceae</taxon>
        <taxon>Brucella/Ochrobactrum group</taxon>
        <taxon>Brucella</taxon>
    </lineage>
</organism>
<evidence type="ECO:0000256" key="1">
    <source>
        <dbReference type="SAM" id="Coils"/>
    </source>
</evidence>
<reference evidence="2 3" key="1">
    <citation type="submission" date="2017-07" db="EMBL/GenBank/DDBJ databases">
        <title>Draft genome of Ochrobactrum lupini type strain LUP21.</title>
        <authorList>
            <person name="Krzyzanowska D.M."/>
            <person name="Jafra S."/>
        </authorList>
    </citation>
    <scope>NUCLEOTIDE SEQUENCE [LARGE SCALE GENOMIC DNA]</scope>
    <source>
        <strain evidence="2 3">LUP21</strain>
    </source>
</reference>
<sequence>MALLCIDTGTELRLLSYGDAEAILAAAEDAVARAEAAVEGLNRQNMLKVDDYFLPVLI</sequence>
<proteinExistence type="predicted"/>
<gene>
    <name evidence="2" type="ORF">CES86_3013</name>
</gene>
<accession>A0A256GLI5</accession>
<evidence type="ECO:0000313" key="2">
    <source>
        <dbReference type="EMBL" id="OYR28015.1"/>
    </source>
</evidence>
<dbReference type="AlphaFoldDB" id="A0A256GLI5"/>
<comment type="caution">
    <text evidence="2">The sequence shown here is derived from an EMBL/GenBank/DDBJ whole genome shotgun (WGS) entry which is preliminary data.</text>
</comment>
<name>A0A256GLI5_9HYPH</name>
<keyword evidence="1" id="KW-0175">Coiled coil</keyword>
<dbReference type="EMBL" id="NNRN01000052">
    <property type="protein sequence ID" value="OYR28015.1"/>
    <property type="molecule type" value="Genomic_DNA"/>
</dbReference>
<dbReference type="Proteomes" id="UP000216363">
    <property type="component" value="Unassembled WGS sequence"/>
</dbReference>
<evidence type="ECO:0000313" key="3">
    <source>
        <dbReference type="Proteomes" id="UP000216363"/>
    </source>
</evidence>